<accession>A0A6N7V3K5</accession>
<keyword evidence="8" id="KW-1185">Reference proteome</keyword>
<dbReference type="Proteomes" id="UP000434409">
    <property type="component" value="Unassembled WGS sequence"/>
</dbReference>
<dbReference type="Pfam" id="PF03717">
    <property type="entry name" value="PBP_dimer"/>
    <property type="match status" value="1"/>
</dbReference>
<gene>
    <name evidence="7" type="ORF">FYJ34_09565</name>
</gene>
<comment type="similarity">
    <text evidence="2">Belongs to the transpeptidase family.</text>
</comment>
<sequence length="631" mass="69515">MARKRRNFFNRKASTVMQRKLIVLILLVAGVFACLAGYIMWEAGRYKDEYTRKVLDQQEYGGRVIPFKRGDILDRGGTVLATSEKVYNVALDIVEAKKTEKSLEETLSVLEECFGISRQEVKTLMEENPKLRYTILKKGVDYATAETFEKKKEDGEHSLNLQGVWLEENYARTYPYNTLASDVIGFVSDGNQGSTGLEASYNGILNGTDGREYGYQGKDETLQRSVKEAENGSTLVTTIDLQVQSIVEKHILAFNEAHKNEATEGEGSKTTAVLVMNPQNGEILAEASYPNYDLNHPSDLSRYYSEEKQKEMSDEEKNKVLNELWNNFCVSATYEPGSTFKPFTMAAALETGVLSGEETLYCGSMLHVGDHDIYCYDKTAHGTQTLKQVMENSCNVGLMQIGAAMGAEAFCKYQRLFGFGEYTGVDLPGEGETKGLLYTPENMDPASLATNAFGQNFNVTMTQMAASFSALINGGDYYKPHLVKQIQDEQGNVTENKEPVIAKKIISKETCEVIKDQLLGVVEEGTGKSAKVEGYDIGGKTGTAEKLPRNNGKYLVSFIGYVPQENPEVVIYVVIDEPNVGNQAVSSYATRLSADIMAEILPYLGVEKVAETQGQAADANGSATQTGSTQP</sequence>
<dbReference type="Gene3D" id="3.90.1310.10">
    <property type="entry name" value="Penicillin-binding protein 2a (Domain 2)"/>
    <property type="match status" value="1"/>
</dbReference>
<dbReference type="GO" id="GO:0071555">
    <property type="term" value="P:cell wall organization"/>
    <property type="evidence" value="ECO:0007669"/>
    <property type="project" value="TreeGrafter"/>
</dbReference>
<dbReference type="GO" id="GO:0008658">
    <property type="term" value="F:penicillin binding"/>
    <property type="evidence" value="ECO:0007669"/>
    <property type="project" value="InterPro"/>
</dbReference>
<comment type="caution">
    <text evidence="7">The sequence shown here is derived from an EMBL/GenBank/DDBJ whole genome shotgun (WGS) entry which is preliminary data.</text>
</comment>
<feature type="domain" description="Penicillin-binding protein dimerisation" evidence="6">
    <location>
        <begin position="66"/>
        <end position="215"/>
    </location>
</feature>
<dbReference type="AlphaFoldDB" id="A0A6N7V3K5"/>
<dbReference type="InterPro" id="IPR005311">
    <property type="entry name" value="PBP_dimer"/>
</dbReference>
<protein>
    <submittedName>
        <fullName evidence="7">Penicillin-binding protein 2</fullName>
    </submittedName>
</protein>
<evidence type="ECO:0000256" key="2">
    <source>
        <dbReference type="ARBA" id="ARBA00007171"/>
    </source>
</evidence>
<keyword evidence="4" id="KW-1133">Transmembrane helix</keyword>
<proteinExistence type="inferred from homology"/>
<evidence type="ECO:0000256" key="1">
    <source>
        <dbReference type="ARBA" id="ARBA00004370"/>
    </source>
</evidence>
<dbReference type="InterPro" id="IPR036138">
    <property type="entry name" value="PBP_dimer_sf"/>
</dbReference>
<dbReference type="PANTHER" id="PTHR30627:SF1">
    <property type="entry name" value="PEPTIDOGLYCAN D,D-TRANSPEPTIDASE FTSI"/>
    <property type="match status" value="1"/>
</dbReference>
<dbReference type="GO" id="GO:0005886">
    <property type="term" value="C:plasma membrane"/>
    <property type="evidence" value="ECO:0007669"/>
    <property type="project" value="TreeGrafter"/>
</dbReference>
<comment type="subcellular location">
    <subcellularLocation>
        <location evidence="1">Membrane</location>
    </subcellularLocation>
</comment>
<dbReference type="InterPro" id="IPR012338">
    <property type="entry name" value="Beta-lactam/transpept-like"/>
</dbReference>
<evidence type="ECO:0000259" key="6">
    <source>
        <dbReference type="Pfam" id="PF03717"/>
    </source>
</evidence>
<evidence type="ECO:0000256" key="4">
    <source>
        <dbReference type="SAM" id="Phobius"/>
    </source>
</evidence>
<dbReference type="PANTHER" id="PTHR30627">
    <property type="entry name" value="PEPTIDOGLYCAN D,D-TRANSPEPTIDASE"/>
    <property type="match status" value="1"/>
</dbReference>
<dbReference type="PROSITE" id="PS51257">
    <property type="entry name" value="PROKAR_LIPOPROTEIN"/>
    <property type="match status" value="1"/>
</dbReference>
<organism evidence="7 8">
    <name type="scientific">Suipraeoptans intestinalis</name>
    <dbReference type="NCBI Taxonomy" id="2606628"/>
    <lineage>
        <taxon>Bacteria</taxon>
        <taxon>Bacillati</taxon>
        <taxon>Bacillota</taxon>
        <taxon>Clostridia</taxon>
        <taxon>Lachnospirales</taxon>
        <taxon>Lachnospiraceae</taxon>
        <taxon>Suipraeoptans</taxon>
    </lineage>
</organism>
<dbReference type="SUPFAM" id="SSF56519">
    <property type="entry name" value="Penicillin binding protein dimerisation domain"/>
    <property type="match status" value="1"/>
</dbReference>
<feature type="domain" description="Penicillin-binding protein transpeptidase" evidence="5">
    <location>
        <begin position="272"/>
        <end position="597"/>
    </location>
</feature>
<evidence type="ECO:0000313" key="7">
    <source>
        <dbReference type="EMBL" id="MSR94496.1"/>
    </source>
</evidence>
<dbReference type="RefSeq" id="WP_154478202.1">
    <property type="nucleotide sequence ID" value="NZ_VULY01000018.1"/>
</dbReference>
<feature type="transmembrane region" description="Helical" evidence="4">
    <location>
        <begin position="21"/>
        <end position="41"/>
    </location>
</feature>
<dbReference type="SUPFAM" id="SSF56601">
    <property type="entry name" value="beta-lactamase/transpeptidase-like"/>
    <property type="match status" value="1"/>
</dbReference>
<dbReference type="EMBL" id="VULY01000018">
    <property type="protein sequence ID" value="MSR94496.1"/>
    <property type="molecule type" value="Genomic_DNA"/>
</dbReference>
<dbReference type="InterPro" id="IPR050515">
    <property type="entry name" value="Beta-lactam/transpept"/>
</dbReference>
<name>A0A6N7V3K5_9FIRM</name>
<dbReference type="Gene3D" id="3.40.710.10">
    <property type="entry name" value="DD-peptidase/beta-lactamase superfamily"/>
    <property type="match status" value="1"/>
</dbReference>
<keyword evidence="3 4" id="KW-0472">Membrane</keyword>
<reference evidence="7 8" key="1">
    <citation type="submission" date="2019-08" db="EMBL/GenBank/DDBJ databases">
        <title>In-depth cultivation of the pig gut microbiome towards novel bacterial diversity and tailored functional studies.</title>
        <authorList>
            <person name="Wylensek D."/>
            <person name="Hitch T.C.A."/>
            <person name="Clavel T."/>
        </authorList>
    </citation>
    <scope>NUCLEOTIDE SEQUENCE [LARGE SCALE GENOMIC DNA]</scope>
    <source>
        <strain evidence="7 8">68-1-5</strain>
    </source>
</reference>
<evidence type="ECO:0000256" key="3">
    <source>
        <dbReference type="ARBA" id="ARBA00023136"/>
    </source>
</evidence>
<dbReference type="InterPro" id="IPR001460">
    <property type="entry name" value="PCN-bd_Tpept"/>
</dbReference>
<keyword evidence="4" id="KW-0812">Transmembrane</keyword>
<dbReference type="Pfam" id="PF00905">
    <property type="entry name" value="Transpeptidase"/>
    <property type="match status" value="1"/>
</dbReference>
<evidence type="ECO:0000259" key="5">
    <source>
        <dbReference type="Pfam" id="PF00905"/>
    </source>
</evidence>
<evidence type="ECO:0000313" key="8">
    <source>
        <dbReference type="Proteomes" id="UP000434409"/>
    </source>
</evidence>